<name>A0A7W9W7L5_ARMRO</name>
<dbReference type="Pfam" id="PF01713">
    <property type="entry name" value="Smr"/>
    <property type="match status" value="1"/>
</dbReference>
<evidence type="ECO:0000256" key="1">
    <source>
        <dbReference type="ARBA" id="ARBA00022730"/>
    </source>
</evidence>
<dbReference type="FunFam" id="3.40.50.300:FF:000830">
    <property type="entry name" value="Endonuclease MutS2"/>
    <property type="match status" value="1"/>
</dbReference>
<dbReference type="InterPro" id="IPR036187">
    <property type="entry name" value="DNA_mismatch_repair_MutS_sf"/>
</dbReference>
<gene>
    <name evidence="7" type="primary">mutS2</name>
    <name evidence="7" type="synonym">rqcU</name>
    <name evidence="10" type="ORF">HNQ39_004415</name>
</gene>
<dbReference type="GO" id="GO:0019843">
    <property type="term" value="F:rRNA binding"/>
    <property type="evidence" value="ECO:0007669"/>
    <property type="project" value="UniProtKB-UniRule"/>
</dbReference>
<dbReference type="EC" id="3.6.4.-" evidence="7"/>
<dbReference type="PANTHER" id="PTHR48466:SF2">
    <property type="entry name" value="OS10G0509000 PROTEIN"/>
    <property type="match status" value="1"/>
</dbReference>
<dbReference type="InterPro" id="IPR005747">
    <property type="entry name" value="MutS2"/>
</dbReference>
<evidence type="ECO:0000259" key="9">
    <source>
        <dbReference type="PROSITE" id="PS50828"/>
    </source>
</evidence>
<dbReference type="PIRSF" id="PIRSF005814">
    <property type="entry name" value="MutS_YshD"/>
    <property type="match status" value="1"/>
</dbReference>
<accession>A0A7W9W7L5</accession>
<dbReference type="AlphaFoldDB" id="A0A7W9W7L5"/>
<dbReference type="EMBL" id="JACHGW010000004">
    <property type="protein sequence ID" value="MBB6052594.1"/>
    <property type="molecule type" value="Genomic_DNA"/>
</dbReference>
<dbReference type="SUPFAM" id="SSF160443">
    <property type="entry name" value="SMR domain-like"/>
    <property type="match status" value="1"/>
</dbReference>
<dbReference type="GO" id="GO:0045910">
    <property type="term" value="P:negative regulation of DNA recombination"/>
    <property type="evidence" value="ECO:0007669"/>
    <property type="project" value="InterPro"/>
</dbReference>
<comment type="similarity">
    <text evidence="7">Belongs to the DNA mismatch repair MutS family. MutS2 subfamily.</text>
</comment>
<keyword evidence="8" id="KW-0175">Coiled coil</keyword>
<evidence type="ECO:0000256" key="3">
    <source>
        <dbReference type="ARBA" id="ARBA00022801"/>
    </source>
</evidence>
<dbReference type="Pfam" id="PF20297">
    <property type="entry name" value="MSSS"/>
    <property type="match status" value="1"/>
</dbReference>
<dbReference type="SUPFAM" id="SSF48334">
    <property type="entry name" value="DNA repair protein MutS, domain III"/>
    <property type="match status" value="1"/>
</dbReference>
<dbReference type="GO" id="GO:0005524">
    <property type="term" value="F:ATP binding"/>
    <property type="evidence" value="ECO:0007669"/>
    <property type="project" value="UniProtKB-UniRule"/>
</dbReference>
<dbReference type="SMART" id="SM00534">
    <property type="entry name" value="MUTSac"/>
    <property type="match status" value="1"/>
</dbReference>
<dbReference type="HAMAP" id="MF_00092">
    <property type="entry name" value="MutS2"/>
    <property type="match status" value="1"/>
</dbReference>
<dbReference type="SUPFAM" id="SSF52540">
    <property type="entry name" value="P-loop containing nucleoside triphosphate hydrolases"/>
    <property type="match status" value="1"/>
</dbReference>
<dbReference type="GO" id="GO:0140664">
    <property type="term" value="F:ATP-dependent DNA damage sensor activity"/>
    <property type="evidence" value="ECO:0007669"/>
    <property type="project" value="InterPro"/>
</dbReference>
<dbReference type="Gene3D" id="3.30.1370.110">
    <property type="match status" value="1"/>
</dbReference>
<comment type="subunit">
    <text evidence="7">Homodimer. Binds to stalled ribosomes, contacting rRNA.</text>
</comment>
<evidence type="ECO:0000256" key="8">
    <source>
        <dbReference type="SAM" id="Coils"/>
    </source>
</evidence>
<evidence type="ECO:0000256" key="7">
    <source>
        <dbReference type="HAMAP-Rule" id="MF_00092"/>
    </source>
</evidence>
<dbReference type="EC" id="3.1.-.-" evidence="7"/>
<dbReference type="PROSITE" id="PS50828">
    <property type="entry name" value="SMR"/>
    <property type="match status" value="1"/>
</dbReference>
<comment type="caution">
    <text evidence="10">The sequence shown here is derived from an EMBL/GenBank/DDBJ whole genome shotgun (WGS) entry which is preliminary data.</text>
</comment>
<keyword evidence="1 7" id="KW-0699">rRNA-binding</keyword>
<dbReference type="InterPro" id="IPR007696">
    <property type="entry name" value="DNA_mismatch_repair_MutS_core"/>
</dbReference>
<dbReference type="GO" id="GO:0006298">
    <property type="term" value="P:mismatch repair"/>
    <property type="evidence" value="ECO:0007669"/>
    <property type="project" value="InterPro"/>
</dbReference>
<dbReference type="GO" id="GO:0004519">
    <property type="term" value="F:endonuclease activity"/>
    <property type="evidence" value="ECO:0007669"/>
    <property type="project" value="UniProtKB-UniRule"/>
</dbReference>
<keyword evidence="11" id="KW-1185">Reference proteome</keyword>
<dbReference type="InterPro" id="IPR045076">
    <property type="entry name" value="MutS"/>
</dbReference>
<dbReference type="Gene3D" id="3.40.50.300">
    <property type="entry name" value="P-loop containing nucleotide triphosphate hydrolases"/>
    <property type="match status" value="1"/>
</dbReference>
<feature type="binding site" evidence="7">
    <location>
        <begin position="333"/>
        <end position="340"/>
    </location>
    <ligand>
        <name>ATP</name>
        <dbReference type="ChEBI" id="CHEBI:30616"/>
    </ligand>
</feature>
<evidence type="ECO:0000313" key="10">
    <source>
        <dbReference type="EMBL" id="MBB6052594.1"/>
    </source>
</evidence>
<sequence length="793" mass="86492">MDDHSLRVLEFDAVRGLLAERAACALGAERARELTPSPLFAFIQEWQQETTEVRKVTDAHGPFPLGGIQDIRRSLAHADVGQNLTPHEFLTLSSTLVGASRLKQFLVRHAEKAPLLSDRALGIQEYPRLLAEIELCIGRSGDVLDSASPALAAARAKIRVTQRRVDEKLNAVLNSSVTRGMLMDPTVVLRDGRRCLPVKAEFKRQLPGIVHDQSGTGATVFIEPLIVVELNNELRQLEAAEQAEIEKVLKKLTESVKKVNESLFSTIEIVGGLDLASAKGKLADDFHCVAPKLNQKGYVALEEARHPLLDQENVVPITVHLGDDATKALLITGPNTGGKTVTLKTVGLFTLMAQSGLHVPARSAELAHFTQVFADIGDEQSITHSLSTFSAHIRNIVRILKTLGTQALVLLDEIGSGTDPAEGAALAKAILGDLLAHNARVIATTHYGELKEFAYSRDGIDNAAVEFNPETLRPTYRILQGVPGSSNAFHIARRLGMPPRVVDAAVENQNRAGAEAATVMQRLEKAKRSAENERENARKLRRELDVMKLKYEERLRDLESLRKEAKERATEEARAVIRQKTEKMDNLIGELRRMGKEGRKTQSTRKKMKDTTDELIGEIGWEKEPLPLDEAPIPTVLKKGERVRVTSLGNAVGNVLADSVGKEVQVQVGAMRVTVPLSALRTLNGVEIAALPAPKVESATNAGALAMTKTMTVSHELTVIGLRADAALPRVDKWLDDAYTAGLLNVRIVHGKGTGALRKAIWETLKTDNRVLSFAMAHPDFGGAGATELVLRQ</sequence>
<dbReference type="SMART" id="SM00463">
    <property type="entry name" value="SMR"/>
    <property type="match status" value="1"/>
</dbReference>
<keyword evidence="3 7" id="KW-0378">Hydrolase</keyword>
<keyword evidence="7" id="KW-0255">Endonuclease</keyword>
<dbReference type="GO" id="GO:0030983">
    <property type="term" value="F:mismatched DNA binding"/>
    <property type="evidence" value="ECO:0007669"/>
    <property type="project" value="InterPro"/>
</dbReference>
<evidence type="ECO:0000313" key="11">
    <source>
        <dbReference type="Proteomes" id="UP000520814"/>
    </source>
</evidence>
<evidence type="ECO:0000256" key="6">
    <source>
        <dbReference type="ARBA" id="ARBA00023125"/>
    </source>
</evidence>
<comment type="function">
    <text evidence="7">Acts as a ribosome collision sensor, splitting the ribosome into its 2 subunits. Detects stalled/collided 70S ribosomes which it binds and splits by an ATP-hydrolysis driven conformational change. Acts upstream of the ribosome quality control system (RQC), a ribosome-associated complex that mediates the extraction of incompletely synthesized nascent chains from stalled ribosomes and their subsequent degradation. Probably generates substrates for RQC.</text>
</comment>
<dbReference type="PROSITE" id="PS00486">
    <property type="entry name" value="DNA_MISMATCH_REPAIR_2"/>
    <property type="match status" value="1"/>
</dbReference>
<dbReference type="InterPro" id="IPR002625">
    <property type="entry name" value="Smr_dom"/>
</dbReference>
<dbReference type="Proteomes" id="UP000520814">
    <property type="component" value="Unassembled WGS sequence"/>
</dbReference>
<dbReference type="SMART" id="SM00533">
    <property type="entry name" value="MUTSd"/>
    <property type="match status" value="1"/>
</dbReference>
<keyword evidence="6 7" id="KW-0238">DNA-binding</keyword>
<proteinExistence type="inferred from homology"/>
<evidence type="ECO:0000256" key="4">
    <source>
        <dbReference type="ARBA" id="ARBA00022840"/>
    </source>
</evidence>
<dbReference type="GO" id="GO:0043023">
    <property type="term" value="F:ribosomal large subunit binding"/>
    <property type="evidence" value="ECO:0007669"/>
    <property type="project" value="UniProtKB-UniRule"/>
</dbReference>
<dbReference type="Pfam" id="PF00488">
    <property type="entry name" value="MutS_V"/>
    <property type="match status" value="1"/>
</dbReference>
<protein>
    <recommendedName>
        <fullName evidence="7">Endonuclease MutS2</fullName>
        <ecNumber evidence="7">3.1.-.-</ecNumber>
    </recommendedName>
    <alternativeName>
        <fullName evidence="7">Ribosome-associated protein quality control-upstream factor</fullName>
        <shortName evidence="7">RQC-upstream factor</shortName>
        <shortName evidence="7">RqcU</shortName>
        <ecNumber evidence="7">3.6.4.-</ecNumber>
    </alternativeName>
</protein>
<reference evidence="10 11" key="1">
    <citation type="submission" date="2020-08" db="EMBL/GenBank/DDBJ databases">
        <title>Genomic Encyclopedia of Type Strains, Phase IV (KMG-IV): sequencing the most valuable type-strain genomes for metagenomic binning, comparative biology and taxonomic classification.</title>
        <authorList>
            <person name="Goeker M."/>
        </authorList>
    </citation>
    <scope>NUCLEOTIDE SEQUENCE [LARGE SCALE GENOMIC DNA]</scope>
    <source>
        <strain evidence="10 11">DSM 23562</strain>
    </source>
</reference>
<dbReference type="InterPro" id="IPR000432">
    <property type="entry name" value="DNA_mismatch_repair_MutS_C"/>
</dbReference>
<dbReference type="NCBIfam" id="TIGR01069">
    <property type="entry name" value="mutS2"/>
    <property type="match status" value="1"/>
</dbReference>
<dbReference type="InterPro" id="IPR046893">
    <property type="entry name" value="MSSS"/>
</dbReference>
<keyword evidence="7" id="KW-0540">Nuclease</keyword>
<feature type="coiled-coil region" evidence="8">
    <location>
        <begin position="513"/>
        <end position="597"/>
    </location>
</feature>
<feature type="domain" description="Smr" evidence="9">
    <location>
        <begin position="721"/>
        <end position="792"/>
    </location>
</feature>
<dbReference type="InterPro" id="IPR027417">
    <property type="entry name" value="P-loop_NTPase"/>
</dbReference>
<dbReference type="GO" id="GO:0016887">
    <property type="term" value="F:ATP hydrolysis activity"/>
    <property type="evidence" value="ECO:0007669"/>
    <property type="project" value="InterPro"/>
</dbReference>
<keyword evidence="4 7" id="KW-0067">ATP-binding</keyword>
<dbReference type="PANTHER" id="PTHR48466">
    <property type="entry name" value="OS10G0509000 PROTEIN-RELATED"/>
    <property type="match status" value="1"/>
</dbReference>
<keyword evidence="2 7" id="KW-0547">Nucleotide-binding</keyword>
<keyword evidence="5 7" id="KW-0694">RNA-binding</keyword>
<organism evidence="10 11">
    <name type="scientific">Armatimonas rosea</name>
    <dbReference type="NCBI Taxonomy" id="685828"/>
    <lineage>
        <taxon>Bacteria</taxon>
        <taxon>Bacillati</taxon>
        <taxon>Armatimonadota</taxon>
        <taxon>Armatimonadia</taxon>
        <taxon>Armatimonadales</taxon>
        <taxon>Armatimonadaceae</taxon>
        <taxon>Armatimonas</taxon>
    </lineage>
</organism>
<comment type="function">
    <text evidence="7">Endonuclease that is involved in the suppression of homologous recombination and thus may have a key role in the control of bacterial genetic diversity.</text>
</comment>
<dbReference type="CDD" id="cd03280">
    <property type="entry name" value="ABC_MutS2"/>
    <property type="match status" value="1"/>
</dbReference>
<dbReference type="InterPro" id="IPR036063">
    <property type="entry name" value="Smr_dom_sf"/>
</dbReference>
<evidence type="ECO:0000256" key="5">
    <source>
        <dbReference type="ARBA" id="ARBA00022884"/>
    </source>
</evidence>
<dbReference type="RefSeq" id="WP_184201914.1">
    <property type="nucleotide sequence ID" value="NZ_JACHGW010000004.1"/>
</dbReference>
<evidence type="ECO:0000256" key="2">
    <source>
        <dbReference type="ARBA" id="ARBA00022741"/>
    </source>
</evidence>
<dbReference type="GO" id="GO:0072344">
    <property type="term" value="P:rescue of stalled ribosome"/>
    <property type="evidence" value="ECO:0007669"/>
    <property type="project" value="UniProtKB-UniRule"/>
</dbReference>